<comment type="caution">
    <text evidence="7">The sequence shown here is derived from an EMBL/GenBank/DDBJ whole genome shotgun (WGS) entry which is preliminary data.</text>
</comment>
<evidence type="ECO:0000256" key="4">
    <source>
        <dbReference type="ARBA" id="ARBA00023242"/>
    </source>
</evidence>
<feature type="compositionally biased region" description="Basic and acidic residues" evidence="5">
    <location>
        <begin position="569"/>
        <end position="604"/>
    </location>
</feature>
<dbReference type="GO" id="GO:0006397">
    <property type="term" value="P:mRNA processing"/>
    <property type="evidence" value="ECO:0007669"/>
    <property type="project" value="UniProtKB-KW"/>
</dbReference>
<dbReference type="InterPro" id="IPR051187">
    <property type="entry name" value="Pre-mRNA_3'-end_processing_reg"/>
</dbReference>
<comment type="subcellular location">
    <subcellularLocation>
        <location evidence="1">Nucleus</location>
    </subcellularLocation>
</comment>
<accession>A0AAN9TAN5</accession>
<dbReference type="InterPro" id="IPR007854">
    <property type="entry name" value="Fip1_dom"/>
</dbReference>
<evidence type="ECO:0000256" key="1">
    <source>
        <dbReference type="ARBA" id="ARBA00004123"/>
    </source>
</evidence>
<feature type="compositionally biased region" description="Acidic residues" evidence="5">
    <location>
        <begin position="285"/>
        <end position="294"/>
    </location>
</feature>
<dbReference type="Gene3D" id="1.10.167.10">
    <property type="entry name" value="Regulator of G-protein Signalling 4, domain 2"/>
    <property type="match status" value="1"/>
</dbReference>
<dbReference type="InterPro" id="IPR016137">
    <property type="entry name" value="RGS"/>
</dbReference>
<feature type="compositionally biased region" description="Basic residues" evidence="5">
    <location>
        <begin position="605"/>
        <end position="644"/>
    </location>
</feature>
<feature type="compositionally biased region" description="Basic and acidic residues" evidence="5">
    <location>
        <begin position="164"/>
        <end position="176"/>
    </location>
</feature>
<gene>
    <name evidence="7" type="ORF">V9T40_012405</name>
</gene>
<dbReference type="PROSITE" id="PS50132">
    <property type="entry name" value="RGS"/>
    <property type="match status" value="1"/>
</dbReference>
<dbReference type="InterPro" id="IPR036305">
    <property type="entry name" value="RGS_sf"/>
</dbReference>
<evidence type="ECO:0000256" key="3">
    <source>
        <dbReference type="ARBA" id="ARBA00022664"/>
    </source>
</evidence>
<feature type="region of interest" description="Disordered" evidence="5">
    <location>
        <begin position="263"/>
        <end position="294"/>
    </location>
</feature>
<dbReference type="PANTHER" id="PTHR13484:SF0">
    <property type="entry name" value="PRE-MRNA 3'-END-PROCESSING FACTOR FIP1"/>
    <property type="match status" value="1"/>
</dbReference>
<keyword evidence="3" id="KW-0507">mRNA processing</keyword>
<dbReference type="PANTHER" id="PTHR13484">
    <property type="entry name" value="FIP1-LIKE 1 PROTEIN"/>
    <property type="match status" value="1"/>
</dbReference>
<dbReference type="EMBL" id="JBBCAQ010000036">
    <property type="protein sequence ID" value="KAK7576119.1"/>
    <property type="molecule type" value="Genomic_DNA"/>
</dbReference>
<evidence type="ECO:0000259" key="6">
    <source>
        <dbReference type="PROSITE" id="PS50132"/>
    </source>
</evidence>
<comment type="similarity">
    <text evidence="2">Belongs to the FIP1 family.</text>
</comment>
<dbReference type="GO" id="GO:0005847">
    <property type="term" value="C:mRNA cleavage and polyadenylation specificity factor complex"/>
    <property type="evidence" value="ECO:0007669"/>
    <property type="project" value="TreeGrafter"/>
</dbReference>
<keyword evidence="4" id="KW-0539">Nucleus</keyword>
<organism evidence="7 8">
    <name type="scientific">Parthenolecanium corni</name>
    <dbReference type="NCBI Taxonomy" id="536013"/>
    <lineage>
        <taxon>Eukaryota</taxon>
        <taxon>Metazoa</taxon>
        <taxon>Ecdysozoa</taxon>
        <taxon>Arthropoda</taxon>
        <taxon>Hexapoda</taxon>
        <taxon>Insecta</taxon>
        <taxon>Pterygota</taxon>
        <taxon>Neoptera</taxon>
        <taxon>Paraneoptera</taxon>
        <taxon>Hemiptera</taxon>
        <taxon>Sternorrhyncha</taxon>
        <taxon>Coccoidea</taxon>
        <taxon>Coccidae</taxon>
        <taxon>Parthenolecanium</taxon>
    </lineage>
</organism>
<proteinExistence type="inferred from homology"/>
<name>A0AAN9TAN5_9HEMI</name>
<evidence type="ECO:0000313" key="7">
    <source>
        <dbReference type="EMBL" id="KAK7576119.1"/>
    </source>
</evidence>
<evidence type="ECO:0000313" key="8">
    <source>
        <dbReference type="Proteomes" id="UP001367676"/>
    </source>
</evidence>
<dbReference type="InterPro" id="IPR044926">
    <property type="entry name" value="RGS_subdomain_2"/>
</dbReference>
<evidence type="ECO:0000256" key="2">
    <source>
        <dbReference type="ARBA" id="ARBA00007459"/>
    </source>
</evidence>
<feature type="region of interest" description="Disordered" evidence="5">
    <location>
        <begin position="541"/>
        <end position="653"/>
    </location>
</feature>
<dbReference type="SUPFAM" id="SSF48097">
    <property type="entry name" value="Regulator of G-protein signaling, RGS"/>
    <property type="match status" value="1"/>
</dbReference>
<dbReference type="Proteomes" id="UP001367676">
    <property type="component" value="Unassembled WGS sequence"/>
</dbReference>
<dbReference type="Pfam" id="PF05182">
    <property type="entry name" value="Fip1"/>
    <property type="match status" value="1"/>
</dbReference>
<protein>
    <recommendedName>
        <fullName evidence="6">RGS domain-containing protein</fullName>
    </recommendedName>
</protein>
<feature type="region of interest" description="Disordered" evidence="5">
    <location>
        <begin position="157"/>
        <end position="222"/>
    </location>
</feature>
<feature type="domain" description="RGS" evidence="6">
    <location>
        <begin position="25"/>
        <end position="80"/>
    </location>
</feature>
<reference evidence="7 8" key="1">
    <citation type="submission" date="2024-03" db="EMBL/GenBank/DDBJ databases">
        <title>Adaptation during the transition from Ophiocordyceps entomopathogen to insect associate is accompanied by gene loss and intensified selection.</title>
        <authorList>
            <person name="Ward C.M."/>
            <person name="Onetto C.A."/>
            <person name="Borneman A.R."/>
        </authorList>
    </citation>
    <scope>NUCLEOTIDE SEQUENCE [LARGE SCALE GENOMIC DNA]</scope>
    <source>
        <strain evidence="7">AWRI1</strain>
        <tissue evidence="7">Single Adult Female</tissue>
    </source>
</reference>
<sequence>MLTENFNCCGKPKVSVSDIDRWTDNITRVLDSPRARKKFNDFLSSRTLDDALTTLEFWESCNKLLLEAHHDEQLKKAQHIDPSIVSHARFNKHFCQLVEFAEDRINLDAHQLRVFRLAASSQNIPNMMKTLGDAQHSVLECTTTTYVIMEEDNDDQWLYGEDPAGEKPEVADKTDDSSELPLSSANPPEPEGNIPEALPYKPSDLEPPIINPPEANSFSETDVVPGEEEILVPLGPPVINAPEVTENVPQENEESDHLANGEATDAAATGETGKKSKSGAKLSEGEEEDDEDDNIDVVIGDIRTTPNYNANLHIKRQNLLTLTKSGSKFGADDFDSVGLINGVPAHEFNLDNLEDKPWRKPGADITDYFNYGFNEDTWRGYCERQKRLRVHESGSGLIPMNQPANVNIIPNVSVPPPNIMASMGMPDVNPGSINVIGGANTRRSGDAFAKENTIQVMTADRREYSKKNFTPDLSVPPPVVPPFGGLPPGIPPPFPMGQYGPPHGEYFPPEMDPYYHSYESQDANWSGQNWNANIDVKNMIPLSNGGQRSMNGSADAKVNPDGTLSGVKVKTEPEDRDSVHDRDRDRERDKSRDYDRDRDRESRHRDRSHRHRSRSRSHERRSRKHKSRSRSPGYRSHKKKKSKKSERSKSDSD</sequence>
<keyword evidence="8" id="KW-1185">Reference proteome</keyword>
<dbReference type="AlphaFoldDB" id="A0AAN9TAN5"/>
<evidence type="ECO:0000256" key="5">
    <source>
        <dbReference type="SAM" id="MobiDB-lite"/>
    </source>
</evidence>